<keyword evidence="11 17" id="KW-0350">Heme biosynthesis</keyword>
<dbReference type="InterPro" id="IPR013766">
    <property type="entry name" value="Thioredoxin_domain"/>
</dbReference>
<dbReference type="InterPro" id="IPR036249">
    <property type="entry name" value="Thioredoxin-like_sf"/>
</dbReference>
<evidence type="ECO:0000256" key="15">
    <source>
        <dbReference type="ARBA" id="ARBA00042475"/>
    </source>
</evidence>
<dbReference type="CDD" id="cd13957">
    <property type="entry name" value="PT_UbiA_Cox10"/>
    <property type="match status" value="1"/>
</dbReference>
<name>G2J7B8_9BURK</name>
<evidence type="ECO:0000256" key="13">
    <source>
        <dbReference type="ARBA" id="ARBA00030253"/>
    </source>
</evidence>
<feature type="binding site" evidence="18">
    <location>
        <position position="413"/>
    </location>
    <ligand>
        <name>Cu cation</name>
        <dbReference type="ChEBI" id="CHEBI:23378"/>
    </ligand>
</feature>
<evidence type="ECO:0000256" key="10">
    <source>
        <dbReference type="ARBA" id="ARBA00023008"/>
    </source>
</evidence>
<dbReference type="NCBIfam" id="TIGR01473">
    <property type="entry name" value="cyoE_ctaB"/>
    <property type="match status" value="1"/>
</dbReference>
<evidence type="ECO:0000313" key="21">
    <source>
        <dbReference type="EMBL" id="CCD28659.1"/>
    </source>
</evidence>
<evidence type="ECO:0000313" key="22">
    <source>
        <dbReference type="Proteomes" id="UP000054051"/>
    </source>
</evidence>
<comment type="caution">
    <text evidence="21">The sequence shown here is derived from an EMBL/GenBank/DDBJ whole genome shotgun (WGS) entry which is preliminary data.</text>
</comment>
<feature type="transmembrane region" description="Helical" evidence="17">
    <location>
        <begin position="147"/>
        <end position="170"/>
    </location>
</feature>
<feature type="binding site" evidence="18">
    <location>
        <position position="327"/>
    </location>
    <ligand>
        <name>Cu cation</name>
        <dbReference type="ChEBI" id="CHEBI:23378"/>
    </ligand>
</feature>
<comment type="miscellaneous">
    <text evidence="17">Carbon 2 of the heme B porphyrin ring is defined according to the Fischer nomenclature.</text>
</comment>
<evidence type="ECO:0000256" key="7">
    <source>
        <dbReference type="ARBA" id="ARBA00022679"/>
    </source>
</evidence>
<comment type="pathway">
    <text evidence="2 17">Porphyrin-containing compound metabolism; heme O biosynthesis; heme O from protoheme: step 1/1.</text>
</comment>
<evidence type="ECO:0000256" key="11">
    <source>
        <dbReference type="ARBA" id="ARBA00023133"/>
    </source>
</evidence>
<dbReference type="SUPFAM" id="SSF52833">
    <property type="entry name" value="Thioredoxin-like"/>
    <property type="match status" value="1"/>
</dbReference>
<comment type="similarity">
    <text evidence="3">Belongs to the SCO1/2 family.</text>
</comment>
<dbReference type="Pfam" id="PF02630">
    <property type="entry name" value="SCO1-SenC"/>
    <property type="match status" value="1"/>
</dbReference>
<dbReference type="UniPathway" id="UPA00834">
    <property type="reaction ID" value="UER00712"/>
</dbReference>
<keyword evidence="18" id="KW-0479">Metal-binding</keyword>
<dbReference type="InterPro" id="IPR000537">
    <property type="entry name" value="UbiA_prenyltransferase"/>
</dbReference>
<feature type="domain" description="Thioredoxin" evidence="20">
    <location>
        <begin position="285"/>
        <end position="452"/>
    </location>
</feature>
<dbReference type="GO" id="GO:0048034">
    <property type="term" value="P:heme O biosynthetic process"/>
    <property type="evidence" value="ECO:0007669"/>
    <property type="project" value="UniProtKB-UniRule"/>
</dbReference>
<comment type="similarity">
    <text evidence="17">Belongs to the UbiA prenyltransferase family. Protoheme IX farnesyltransferase subfamily.</text>
</comment>
<evidence type="ECO:0000259" key="20">
    <source>
        <dbReference type="PROSITE" id="PS51352"/>
    </source>
</evidence>
<feature type="transmembrane region" description="Helical" evidence="17">
    <location>
        <begin position="97"/>
        <end position="115"/>
    </location>
</feature>
<dbReference type="eggNOG" id="COG0109">
    <property type="taxonomic scope" value="Bacteria"/>
</dbReference>
<feature type="transmembrane region" description="Helical" evidence="17">
    <location>
        <begin position="68"/>
        <end position="91"/>
    </location>
</feature>
<protein>
    <recommendedName>
        <fullName evidence="14 17">Protoheme IX farnesyltransferase</fullName>
        <ecNumber evidence="4 17">2.5.1.141</ecNumber>
    </recommendedName>
    <alternativeName>
        <fullName evidence="15 17">Heme B farnesyltransferase</fullName>
    </alternativeName>
    <alternativeName>
        <fullName evidence="13 17">Heme O synthase</fullName>
    </alternativeName>
</protein>
<keyword evidence="10 18" id="KW-0186">Copper</keyword>
<dbReference type="Pfam" id="PF01040">
    <property type="entry name" value="UbiA"/>
    <property type="match status" value="1"/>
</dbReference>
<feature type="transmembrane region" description="Helical" evidence="17">
    <location>
        <begin position="219"/>
        <end position="238"/>
    </location>
</feature>
<comment type="function">
    <text evidence="17">Converts heme B (protoheme IX) to heme O by substitution of the vinyl group on carbon 2 of heme B porphyrin ring with a hydroxyethyl farnesyl side group.</text>
</comment>
<dbReference type="GO" id="GO:0005886">
    <property type="term" value="C:plasma membrane"/>
    <property type="evidence" value="ECO:0007669"/>
    <property type="project" value="UniProtKB-SubCell"/>
</dbReference>
<dbReference type="InterPro" id="IPR030470">
    <property type="entry name" value="UbiA_prenylTrfase_CS"/>
</dbReference>
<evidence type="ECO:0000256" key="17">
    <source>
        <dbReference type="HAMAP-Rule" id="MF_00154"/>
    </source>
</evidence>
<evidence type="ECO:0000256" key="1">
    <source>
        <dbReference type="ARBA" id="ARBA00004651"/>
    </source>
</evidence>
<evidence type="ECO:0000256" key="12">
    <source>
        <dbReference type="ARBA" id="ARBA00023136"/>
    </source>
</evidence>
<keyword evidence="5 17" id="KW-1003">Cell membrane</keyword>
<dbReference type="InterPro" id="IPR044878">
    <property type="entry name" value="UbiA_sf"/>
</dbReference>
<dbReference type="EC" id="2.5.1.141" evidence="4 17"/>
<feature type="disulfide bond" description="Redox-active" evidence="19">
    <location>
        <begin position="323"/>
        <end position="327"/>
    </location>
</feature>
<feature type="transmembrane region" description="Helical" evidence="17">
    <location>
        <begin position="122"/>
        <end position="141"/>
    </location>
</feature>
<feature type="transmembrane region" description="Helical" evidence="17">
    <location>
        <begin position="29"/>
        <end position="47"/>
    </location>
</feature>
<keyword evidence="7 17" id="KW-0808">Transferase</keyword>
<dbReference type="Gene3D" id="1.10.357.140">
    <property type="entry name" value="UbiA prenyltransferase"/>
    <property type="match status" value="1"/>
</dbReference>
<evidence type="ECO:0000256" key="2">
    <source>
        <dbReference type="ARBA" id="ARBA00004919"/>
    </source>
</evidence>
<dbReference type="CDD" id="cd02968">
    <property type="entry name" value="SCO"/>
    <property type="match status" value="1"/>
</dbReference>
<evidence type="ECO:0000256" key="3">
    <source>
        <dbReference type="ARBA" id="ARBA00010996"/>
    </source>
</evidence>
<evidence type="ECO:0000256" key="6">
    <source>
        <dbReference type="ARBA" id="ARBA00022519"/>
    </source>
</evidence>
<keyword evidence="19" id="KW-1015">Disulfide bond</keyword>
<evidence type="ECO:0000256" key="14">
    <source>
        <dbReference type="ARBA" id="ARBA00040810"/>
    </source>
</evidence>
<sequence>MAQLAVFCAVIGMCLAARGAVPWRVLCGGALGIWLCASAAFAVNCWVERHIDARMRRTAWRPSARGELGSAQILAFATLTGALGAGLLYALTNPLTLWLTLATFLGYAVVYTVLLKPATPQNIVIGGAVGAMPPALGWAAVTGTVPVQAWILVLIIFVWTPPHFWALALARRDDYARSGWPMLPLTHGEKFTRLHILLYSWILFGAALLPYAAHMSGGVYLVVALALGALFIVYAWRLWRQYSDARAHRLFRYSIVYLTLLFAALLVDHDARLFSKPAFQNIDLSGNSSFARDFALPDTQGRLRTLADFKGKVVVLLFGYTHCPDVCPTTLAELAQVSKRLGSDAQHVQVVFVTVDPSRDTPEALERYVKAFGPNFSALRAADPAALRKVTRDFRVHYAKNPGAQSGEYEMEHTAASYVFDPRGRLRLYVLYGQRPESWLHDLRLLLKEKIST</sequence>
<organism evidence="21 22">
    <name type="scientific">Candidatus Glomeribacter gigasporarum BEG34</name>
    <dbReference type="NCBI Taxonomy" id="1070319"/>
    <lineage>
        <taxon>Bacteria</taxon>
        <taxon>Pseudomonadati</taxon>
        <taxon>Pseudomonadota</taxon>
        <taxon>Betaproteobacteria</taxon>
        <taxon>Burkholderiales</taxon>
        <taxon>Burkholderiaceae</taxon>
        <taxon>Candidatus Glomeribacter</taxon>
    </lineage>
</organism>
<evidence type="ECO:0000256" key="18">
    <source>
        <dbReference type="PIRSR" id="PIRSR603782-1"/>
    </source>
</evidence>
<dbReference type="GO" id="GO:0046872">
    <property type="term" value="F:metal ion binding"/>
    <property type="evidence" value="ECO:0007669"/>
    <property type="project" value="UniProtKB-KW"/>
</dbReference>
<evidence type="ECO:0000256" key="16">
    <source>
        <dbReference type="ARBA" id="ARBA00047690"/>
    </source>
</evidence>
<accession>G2J7B8</accession>
<dbReference type="InterPro" id="IPR003782">
    <property type="entry name" value="SCO1/SenC"/>
</dbReference>
<keyword evidence="6" id="KW-0997">Cell inner membrane</keyword>
<dbReference type="PANTHER" id="PTHR43448:SF7">
    <property type="entry name" value="4-HYDROXYBENZOATE SOLANESYLTRANSFERASE"/>
    <property type="match status" value="1"/>
</dbReference>
<dbReference type="eggNOG" id="COG1999">
    <property type="taxonomic scope" value="Bacteria"/>
</dbReference>
<evidence type="ECO:0000256" key="9">
    <source>
        <dbReference type="ARBA" id="ARBA00022989"/>
    </source>
</evidence>
<proteinExistence type="inferred from homology"/>
<evidence type="ECO:0000256" key="19">
    <source>
        <dbReference type="PIRSR" id="PIRSR603782-2"/>
    </source>
</evidence>
<reference evidence="21 22" key="1">
    <citation type="submission" date="2011-08" db="EMBL/GenBank/DDBJ databases">
        <title>The genome of the obligate endobacterium of an arbuscular mycorrhizal fungus reveals an interphylum network of nutritional interactions.</title>
        <authorList>
            <person name="Ghignone S."/>
            <person name="Salvioli A."/>
            <person name="Anca I."/>
            <person name="Lumini E."/>
            <person name="Ortu G."/>
            <person name="Petiti L."/>
            <person name="Cruveiller S."/>
            <person name="Bianciotto V."/>
            <person name="Piffanelli P."/>
            <person name="Lanfranco L."/>
            <person name="Bonfante P."/>
        </authorList>
    </citation>
    <scope>NUCLEOTIDE SEQUENCE [LARGE SCALE GENOMIC DNA]</scope>
    <source>
        <strain evidence="21 22">BEG34</strain>
    </source>
</reference>
<dbReference type="PROSITE" id="PS00943">
    <property type="entry name" value="UBIA"/>
    <property type="match status" value="1"/>
</dbReference>
<dbReference type="GO" id="GO:0008495">
    <property type="term" value="F:protoheme IX farnesyltransferase activity"/>
    <property type="evidence" value="ECO:0007669"/>
    <property type="project" value="UniProtKB-UniRule"/>
</dbReference>
<dbReference type="STRING" id="1070319.CAGGBEG34_1190001"/>
<dbReference type="PANTHER" id="PTHR43448">
    <property type="entry name" value="PROTOHEME IX FARNESYLTRANSFERASE, MITOCHONDRIAL"/>
    <property type="match status" value="1"/>
</dbReference>
<evidence type="ECO:0000256" key="8">
    <source>
        <dbReference type="ARBA" id="ARBA00022692"/>
    </source>
</evidence>
<feature type="transmembrane region" description="Helical" evidence="17">
    <location>
        <begin position="191"/>
        <end position="213"/>
    </location>
</feature>
<keyword evidence="12 17" id="KW-0472">Membrane</keyword>
<feature type="transmembrane region" description="Helical" evidence="17">
    <location>
        <begin position="250"/>
        <end position="267"/>
    </location>
</feature>
<dbReference type="Gene3D" id="3.40.30.10">
    <property type="entry name" value="Glutaredoxin"/>
    <property type="match status" value="1"/>
</dbReference>
<evidence type="ECO:0000256" key="5">
    <source>
        <dbReference type="ARBA" id="ARBA00022475"/>
    </source>
</evidence>
<dbReference type="NCBIfam" id="NF003349">
    <property type="entry name" value="PRK04375.1-2"/>
    <property type="match status" value="1"/>
</dbReference>
<evidence type="ECO:0000256" key="4">
    <source>
        <dbReference type="ARBA" id="ARBA00012292"/>
    </source>
</evidence>
<keyword evidence="22" id="KW-1185">Reference proteome</keyword>
<comment type="subcellular location">
    <subcellularLocation>
        <location evidence="1 17">Cell membrane</location>
        <topology evidence="1 17">Multi-pass membrane protein</topology>
    </subcellularLocation>
</comment>
<dbReference type="EMBL" id="CAFB01000021">
    <property type="protein sequence ID" value="CCD28659.1"/>
    <property type="molecule type" value="Genomic_DNA"/>
</dbReference>
<dbReference type="HAMAP" id="MF_00154">
    <property type="entry name" value="CyoE_CtaB"/>
    <property type="match status" value="1"/>
</dbReference>
<dbReference type="PROSITE" id="PS51352">
    <property type="entry name" value="THIOREDOXIN_2"/>
    <property type="match status" value="1"/>
</dbReference>
<dbReference type="Proteomes" id="UP000054051">
    <property type="component" value="Unassembled WGS sequence"/>
</dbReference>
<keyword evidence="9 17" id="KW-1133">Transmembrane helix</keyword>
<keyword evidence="8 17" id="KW-0812">Transmembrane</keyword>
<dbReference type="InterPro" id="IPR006369">
    <property type="entry name" value="Protohaem_IX_farnesylTrfase"/>
</dbReference>
<comment type="catalytic activity">
    <reaction evidence="16 17">
        <text>heme b + (2E,6E)-farnesyl diphosphate + H2O = Fe(II)-heme o + diphosphate</text>
        <dbReference type="Rhea" id="RHEA:28070"/>
        <dbReference type="ChEBI" id="CHEBI:15377"/>
        <dbReference type="ChEBI" id="CHEBI:33019"/>
        <dbReference type="ChEBI" id="CHEBI:60344"/>
        <dbReference type="ChEBI" id="CHEBI:60530"/>
        <dbReference type="ChEBI" id="CHEBI:175763"/>
        <dbReference type="EC" id="2.5.1.141"/>
    </reaction>
</comment>
<dbReference type="AlphaFoldDB" id="G2J7B8"/>
<feature type="binding site" evidence="18">
    <location>
        <position position="323"/>
    </location>
    <ligand>
        <name>Cu cation</name>
        <dbReference type="ChEBI" id="CHEBI:23378"/>
    </ligand>
</feature>
<gene>
    <name evidence="17 21" type="primary">ctaB</name>
    <name evidence="21" type="ORF">CAGGBEG34_1190001</name>
</gene>